<evidence type="ECO:0000313" key="2">
    <source>
        <dbReference type="Proteomes" id="UP001055072"/>
    </source>
</evidence>
<reference evidence="1" key="1">
    <citation type="journal article" date="2021" name="Environ. Microbiol.">
        <title>Gene family expansions and transcriptome signatures uncover fungal adaptations to wood decay.</title>
        <authorList>
            <person name="Hage H."/>
            <person name="Miyauchi S."/>
            <person name="Viragh M."/>
            <person name="Drula E."/>
            <person name="Min B."/>
            <person name="Chaduli D."/>
            <person name="Navarro D."/>
            <person name="Favel A."/>
            <person name="Norest M."/>
            <person name="Lesage-Meessen L."/>
            <person name="Balint B."/>
            <person name="Merenyi Z."/>
            <person name="de Eugenio L."/>
            <person name="Morin E."/>
            <person name="Martinez A.T."/>
            <person name="Baldrian P."/>
            <person name="Stursova M."/>
            <person name="Martinez M.J."/>
            <person name="Novotny C."/>
            <person name="Magnuson J.K."/>
            <person name="Spatafora J.W."/>
            <person name="Maurice S."/>
            <person name="Pangilinan J."/>
            <person name="Andreopoulos W."/>
            <person name="LaButti K."/>
            <person name="Hundley H."/>
            <person name="Na H."/>
            <person name="Kuo A."/>
            <person name="Barry K."/>
            <person name="Lipzen A."/>
            <person name="Henrissat B."/>
            <person name="Riley R."/>
            <person name="Ahrendt S."/>
            <person name="Nagy L.G."/>
            <person name="Grigoriev I.V."/>
            <person name="Martin F."/>
            <person name="Rosso M.N."/>
        </authorList>
    </citation>
    <scope>NUCLEOTIDE SEQUENCE</scope>
    <source>
        <strain evidence="1">CBS 384.51</strain>
    </source>
</reference>
<dbReference type="EMBL" id="MU274910">
    <property type="protein sequence ID" value="KAI0089553.1"/>
    <property type="molecule type" value="Genomic_DNA"/>
</dbReference>
<evidence type="ECO:0000313" key="1">
    <source>
        <dbReference type="EMBL" id="KAI0089553.1"/>
    </source>
</evidence>
<dbReference type="Proteomes" id="UP001055072">
    <property type="component" value="Unassembled WGS sequence"/>
</dbReference>
<sequence>MYDHSPSPSANPSLENLNNASAVMEDKENDSALPPTPPAKAKQSPSKKLSLGLKKLTALPSLPKRISASIPTPPDHSFVTKGKSKEKNNTSMAAEAAAPTPDIPKVPVWAGPGHVPTRTGSRAPMPFRPHSPNLLHPGSATLNRRASQASLTPSVASSVQSSSKSTHRRSMALSAHPIPSTSRDPELNWLSTAAPPKFSRLSLKADGVVMPVSAKEMRRRSTASLNRTGSVSSMNSTRTSMSRISESGVSSDRERRRRSVTFDLNTLRKLEGNKPVDPRLSNPPASSSTPPPSRPSTPIISQGLSALSEEDDSDIVSPPLPPFFTSSKNGSASSISSSAGTVSEESDITETPSLSRTSSITEDEESGLPNTPPGTITNTGSVGVVSEATKDLHIRATKPVVKTAEAVTVNVVGVCAPGHSRNEGSSGVKSLDCGDGKLGRRRTLKRMWGKVFSGRSSSMPALKV</sequence>
<protein>
    <submittedName>
        <fullName evidence="1">Uncharacterized protein</fullName>
    </submittedName>
</protein>
<gene>
    <name evidence="1" type="ORF">BDY19DRAFT_109840</name>
</gene>
<organism evidence="1 2">
    <name type="scientific">Irpex rosettiformis</name>
    <dbReference type="NCBI Taxonomy" id="378272"/>
    <lineage>
        <taxon>Eukaryota</taxon>
        <taxon>Fungi</taxon>
        <taxon>Dikarya</taxon>
        <taxon>Basidiomycota</taxon>
        <taxon>Agaricomycotina</taxon>
        <taxon>Agaricomycetes</taxon>
        <taxon>Polyporales</taxon>
        <taxon>Irpicaceae</taxon>
        <taxon>Irpex</taxon>
    </lineage>
</organism>
<name>A0ACB8U5G6_9APHY</name>
<keyword evidence="2" id="KW-1185">Reference proteome</keyword>
<accession>A0ACB8U5G6</accession>
<comment type="caution">
    <text evidence="1">The sequence shown here is derived from an EMBL/GenBank/DDBJ whole genome shotgun (WGS) entry which is preliminary data.</text>
</comment>
<proteinExistence type="predicted"/>